<dbReference type="PANTHER" id="PTHR42714">
    <property type="entry name" value="TRNA MODIFICATION GTPASE GTPBP3"/>
    <property type="match status" value="1"/>
</dbReference>
<evidence type="ECO:0000259" key="11">
    <source>
        <dbReference type="Pfam" id="PF12631"/>
    </source>
</evidence>
<dbReference type="InterPro" id="IPR025867">
    <property type="entry name" value="MnmE_helical"/>
</dbReference>
<accession>A0A346E0T1</accession>
<dbReference type="HAMAP" id="MF_00379">
    <property type="entry name" value="GTPase_MnmE"/>
    <property type="match status" value="1"/>
</dbReference>
<dbReference type="InterPro" id="IPR005225">
    <property type="entry name" value="Small_GTP-bd"/>
</dbReference>
<evidence type="ECO:0000256" key="7">
    <source>
        <dbReference type="HAMAP-Rule" id="MF_00379"/>
    </source>
</evidence>
<keyword evidence="7" id="KW-0378">Hydrolase</keyword>
<dbReference type="Gene3D" id="3.40.50.300">
    <property type="entry name" value="P-loop containing nucleotide triphosphate hydrolases"/>
    <property type="match status" value="1"/>
</dbReference>
<dbReference type="Gene3D" id="1.20.120.430">
    <property type="entry name" value="tRNA modification GTPase MnmE domain 2"/>
    <property type="match status" value="1"/>
</dbReference>
<evidence type="ECO:0000256" key="5">
    <source>
        <dbReference type="ARBA" id="ARBA00022958"/>
    </source>
</evidence>
<comment type="similarity">
    <text evidence="1 7 8">Belongs to the TRAFAC class TrmE-Era-EngA-EngB-Septin-like GTPase superfamily. TrmE GTPase family.</text>
</comment>
<dbReference type="GO" id="GO:0030488">
    <property type="term" value="P:tRNA methylation"/>
    <property type="evidence" value="ECO:0007669"/>
    <property type="project" value="TreeGrafter"/>
</dbReference>
<dbReference type="GO" id="GO:0003924">
    <property type="term" value="F:GTPase activity"/>
    <property type="evidence" value="ECO:0007669"/>
    <property type="project" value="UniProtKB-UniRule"/>
</dbReference>
<feature type="binding site" evidence="7">
    <location>
        <position position="456"/>
    </location>
    <ligand>
        <name>(6S)-5-formyl-5,6,7,8-tetrahydrofolate</name>
        <dbReference type="ChEBI" id="CHEBI:57457"/>
    </ligand>
</feature>
<feature type="binding site" evidence="7">
    <location>
        <position position="258"/>
    </location>
    <ligand>
        <name>K(+)</name>
        <dbReference type="ChEBI" id="CHEBI:29103"/>
    </ligand>
</feature>
<reference evidence="12 13" key="1">
    <citation type="submission" date="2018-03" db="EMBL/GenBank/DDBJ databases">
        <title>A parallel universe: an anciently diverged bacterial symbiosis in a Hawaiian planthopper (Hemiptera: Cixiidae) reveals rearranged nutritional responsibilities.</title>
        <authorList>
            <person name="Bennett G."/>
            <person name="Mao M."/>
        </authorList>
    </citation>
    <scope>NUCLEOTIDE SEQUENCE [LARGE SCALE GENOMIC DNA]</scope>
    <source>
        <strain evidence="12 13">OLIH</strain>
    </source>
</reference>
<comment type="subcellular location">
    <subcellularLocation>
        <location evidence="7">Cytoplasm</location>
    </subcellularLocation>
</comment>
<feature type="domain" description="GTP-binding protein TrmE N-terminal" evidence="10">
    <location>
        <begin position="14"/>
        <end position="133"/>
    </location>
</feature>
<keyword evidence="4 7" id="KW-0460">Magnesium</keyword>
<evidence type="ECO:0000259" key="9">
    <source>
        <dbReference type="Pfam" id="PF01926"/>
    </source>
</evidence>
<dbReference type="GO" id="GO:0002098">
    <property type="term" value="P:tRNA wobble uridine modification"/>
    <property type="evidence" value="ECO:0007669"/>
    <property type="project" value="TreeGrafter"/>
</dbReference>
<sequence length="456" mass="52665">MQIKFKLFFNNKDTITAIATPNGIGAIAIIRISGKLCFKIVSSCFVSKEKKQITELKTNTMYLGFIKQNKKLIDKVFLCLFKQPFSYTGEDLIEIYCHGTLYIQNKILKFLIDNGARLANPGEFSLRSFKNGKIDLIQAEALSELFKAEDEAAHSLAIKNLNGKFSIFLKEIRKDIIYLNSLINVSLDFDEDNISEFNYKKFITTLVVLIKKIKITIIGFKKNNILKKGYYLVLVGRPNVGKSTLFNLLLKKERSIVSNISGTTINYIEEDFFIKGIKSRIVDTAGIKENKLDKLDIKGIHKTYETINSADLILVIKDKIEKDLEKDFKISRKKQIIIIINKCDLLKQKIISNKQYILISAKYRIGLERIKKQINKRLNYKYHKTDNIINNMRNYECLKQVLLTLMKIKKTRKNSLTPEIFSFLLREANYHLGKITKIVNNDEIFNQIFATFCLGK</sequence>
<comment type="function">
    <text evidence="7">Exhibits a very high intrinsic GTPase hydrolysis rate. Involved in the addition of a carboxymethylaminomethyl (cmnm) group at the wobble position (U34) of certain tRNAs, forming tRNA-cmnm(5)s(2)U34.</text>
</comment>
<dbReference type="GO" id="GO:0005829">
    <property type="term" value="C:cytosol"/>
    <property type="evidence" value="ECO:0007669"/>
    <property type="project" value="TreeGrafter"/>
</dbReference>
<evidence type="ECO:0000256" key="2">
    <source>
        <dbReference type="ARBA" id="ARBA00022694"/>
    </source>
</evidence>
<feature type="binding site" evidence="7">
    <location>
        <begin position="258"/>
        <end position="264"/>
    </location>
    <ligand>
        <name>GTP</name>
        <dbReference type="ChEBI" id="CHEBI:37565"/>
    </ligand>
</feature>
<dbReference type="NCBIfam" id="TIGR00450">
    <property type="entry name" value="mnmE_trmE_thdF"/>
    <property type="match status" value="1"/>
</dbReference>
<dbReference type="InterPro" id="IPR006073">
    <property type="entry name" value="GTP-bd"/>
</dbReference>
<evidence type="ECO:0000313" key="13">
    <source>
        <dbReference type="Proteomes" id="UP000257017"/>
    </source>
</evidence>
<keyword evidence="6 7" id="KW-0342">GTP-binding</keyword>
<evidence type="ECO:0000256" key="4">
    <source>
        <dbReference type="ARBA" id="ARBA00022842"/>
    </source>
</evidence>
<evidence type="ECO:0000256" key="3">
    <source>
        <dbReference type="ARBA" id="ARBA00022741"/>
    </source>
</evidence>
<evidence type="ECO:0000256" key="8">
    <source>
        <dbReference type="RuleBase" id="RU003313"/>
    </source>
</evidence>
<dbReference type="EMBL" id="CP028359">
    <property type="protein sequence ID" value="AXN02586.1"/>
    <property type="molecule type" value="Genomic_DNA"/>
</dbReference>
<dbReference type="Pfam" id="PF01926">
    <property type="entry name" value="MMR_HSR1"/>
    <property type="match status" value="1"/>
</dbReference>
<evidence type="ECO:0000259" key="10">
    <source>
        <dbReference type="Pfam" id="PF10396"/>
    </source>
</evidence>
<keyword evidence="2 7" id="KW-0819">tRNA processing</keyword>
<dbReference type="GO" id="GO:0046872">
    <property type="term" value="F:metal ion binding"/>
    <property type="evidence" value="ECO:0007669"/>
    <property type="project" value="UniProtKB-KW"/>
</dbReference>
<dbReference type="Pfam" id="PF12631">
    <property type="entry name" value="MnmE_helical"/>
    <property type="match status" value="1"/>
</dbReference>
<feature type="binding site" evidence="7">
    <location>
        <position position="31"/>
    </location>
    <ligand>
        <name>(6S)-5-formyl-5,6,7,8-tetrahydrofolate</name>
        <dbReference type="ChEBI" id="CHEBI:57457"/>
    </ligand>
</feature>
<feature type="binding site" evidence="7">
    <location>
        <position position="243"/>
    </location>
    <ligand>
        <name>Mg(2+)</name>
        <dbReference type="ChEBI" id="CHEBI:18420"/>
    </ligand>
</feature>
<dbReference type="InterPro" id="IPR027266">
    <property type="entry name" value="TrmE/GcvT-like"/>
</dbReference>
<dbReference type="AlphaFoldDB" id="A0A346E0T1"/>
<dbReference type="CDD" id="cd14858">
    <property type="entry name" value="TrmE_N"/>
    <property type="match status" value="1"/>
</dbReference>
<dbReference type="InterPro" id="IPR027368">
    <property type="entry name" value="MnmE_dom2"/>
</dbReference>
<feature type="binding site" evidence="7">
    <location>
        <position position="239"/>
    </location>
    <ligand>
        <name>K(+)</name>
        <dbReference type="ChEBI" id="CHEBI:29103"/>
    </ligand>
</feature>
<dbReference type="SUPFAM" id="SSF52540">
    <property type="entry name" value="P-loop containing nucleoside triphosphate hydrolases"/>
    <property type="match status" value="1"/>
</dbReference>
<dbReference type="PANTHER" id="PTHR42714:SF2">
    <property type="entry name" value="TRNA MODIFICATION GTPASE GTPBP3, MITOCHONDRIAL"/>
    <property type="match status" value="1"/>
</dbReference>
<dbReference type="NCBIfam" id="TIGR00231">
    <property type="entry name" value="small_GTP"/>
    <property type="match status" value="1"/>
</dbReference>
<evidence type="ECO:0000256" key="1">
    <source>
        <dbReference type="ARBA" id="ARBA00011043"/>
    </source>
</evidence>
<feature type="binding site" evidence="7">
    <location>
        <position position="94"/>
    </location>
    <ligand>
        <name>(6S)-5-formyl-5,6,7,8-tetrahydrofolate</name>
        <dbReference type="ChEBI" id="CHEBI:57457"/>
    </ligand>
</feature>
<comment type="subunit">
    <text evidence="7">Homodimer. Heterotetramer of two MnmE and two MnmG subunits.</text>
</comment>
<name>A0A346E0T1_9FLAO</name>
<dbReference type="InterPro" id="IPR004520">
    <property type="entry name" value="GTPase_MnmE"/>
</dbReference>
<feature type="binding site" evidence="7">
    <location>
        <position position="260"/>
    </location>
    <ligand>
        <name>K(+)</name>
        <dbReference type="ChEBI" id="CHEBI:29103"/>
    </ligand>
</feature>
<feature type="binding site" evidence="7">
    <location>
        <position position="263"/>
    </location>
    <ligand>
        <name>K(+)</name>
        <dbReference type="ChEBI" id="CHEBI:29103"/>
    </ligand>
</feature>
<feature type="binding site" evidence="7">
    <location>
        <position position="133"/>
    </location>
    <ligand>
        <name>(6S)-5-formyl-5,6,7,8-tetrahydrofolate</name>
        <dbReference type="ChEBI" id="CHEBI:57457"/>
    </ligand>
</feature>
<comment type="cofactor">
    <cofactor evidence="7">
        <name>K(+)</name>
        <dbReference type="ChEBI" id="CHEBI:29103"/>
    </cofactor>
    <text evidence="7">Binds 1 potassium ion per subunit.</text>
</comment>
<dbReference type="GO" id="GO:0005525">
    <property type="term" value="F:GTP binding"/>
    <property type="evidence" value="ECO:0007669"/>
    <property type="project" value="UniProtKB-UniRule"/>
</dbReference>
<dbReference type="InterPro" id="IPR018948">
    <property type="entry name" value="GTP-bd_TrmE_N"/>
</dbReference>
<evidence type="ECO:0000256" key="6">
    <source>
        <dbReference type="ARBA" id="ARBA00023134"/>
    </source>
</evidence>
<proteinExistence type="inferred from homology"/>
<protein>
    <recommendedName>
        <fullName evidence="7">tRNA modification GTPase MnmE</fullName>
        <ecNumber evidence="7">3.6.-.-</ecNumber>
    </recommendedName>
</protein>
<dbReference type="InterPro" id="IPR027417">
    <property type="entry name" value="P-loop_NTPase"/>
</dbReference>
<keyword evidence="3 7" id="KW-0547">Nucleotide-binding</keyword>
<dbReference type="Proteomes" id="UP000257017">
    <property type="component" value="Chromosome"/>
</dbReference>
<comment type="caution">
    <text evidence="7">Lacks conserved residue(s) required for the propagation of feature annotation.</text>
</comment>
<gene>
    <name evidence="7" type="primary">mnmE</name>
    <name evidence="7" type="synonym">trmE</name>
    <name evidence="12" type="ORF">C9I73_034</name>
</gene>
<feature type="binding site" evidence="7">
    <location>
        <position position="264"/>
    </location>
    <ligand>
        <name>Mg(2+)</name>
        <dbReference type="ChEBI" id="CHEBI:18420"/>
    </ligand>
</feature>
<evidence type="ECO:0000313" key="12">
    <source>
        <dbReference type="EMBL" id="AXN02586.1"/>
    </source>
</evidence>
<feature type="domain" description="G" evidence="9">
    <location>
        <begin position="233"/>
        <end position="342"/>
    </location>
</feature>
<keyword evidence="7" id="KW-0963">Cytoplasm</keyword>
<keyword evidence="5 7" id="KW-0630">Potassium</keyword>
<organism evidence="12 13">
    <name type="scientific">Candidatus Karelsulcia muelleri</name>
    <dbReference type="NCBI Taxonomy" id="336810"/>
    <lineage>
        <taxon>Bacteria</taxon>
        <taxon>Pseudomonadati</taxon>
        <taxon>Bacteroidota</taxon>
        <taxon>Flavobacteriia</taxon>
        <taxon>Flavobacteriales</taxon>
        <taxon>Candidatus Karelsulcia</taxon>
    </lineage>
</organism>
<keyword evidence="7" id="KW-0479">Metal-binding</keyword>
<dbReference type="EC" id="3.6.-.-" evidence="7"/>
<feature type="binding site" evidence="7">
    <location>
        <begin position="239"/>
        <end position="244"/>
    </location>
    <ligand>
        <name>GTP</name>
        <dbReference type="ChEBI" id="CHEBI:37565"/>
    </ligand>
</feature>
<feature type="binding site" evidence="7">
    <location>
        <begin position="283"/>
        <end position="286"/>
    </location>
    <ligand>
        <name>GTP</name>
        <dbReference type="ChEBI" id="CHEBI:37565"/>
    </ligand>
</feature>
<feature type="domain" description="MnmE helical" evidence="11">
    <location>
        <begin position="136"/>
        <end position="453"/>
    </location>
</feature>
<dbReference type="Pfam" id="PF10396">
    <property type="entry name" value="TrmE_N"/>
    <property type="match status" value="1"/>
</dbReference>
<dbReference type="Gene3D" id="3.30.1360.120">
    <property type="entry name" value="Probable tRNA modification gtpase trme, domain 1"/>
    <property type="match status" value="1"/>
</dbReference>